<sequence>MSDFPKDTKPFERNAYRGSGYSNTMRNKSKQAYRPKQRGGSQSQHSRNPAKASTSSSGQQAPDADVPHFMTDAEVKQWFKEAEEEYEADKKAGRFDTYELAGGVAPDFSKFKQEFDADGKPFKGLKNSMHAVKVPEADDDQHQKK</sequence>
<proteinExistence type="predicted"/>
<name>A0AAE0MY41_9PEZI</name>
<protein>
    <submittedName>
        <fullName evidence="2">Uncharacterized protein</fullName>
    </submittedName>
</protein>
<dbReference type="Proteomes" id="UP001278500">
    <property type="component" value="Unassembled WGS sequence"/>
</dbReference>
<dbReference type="GeneID" id="87868079"/>
<evidence type="ECO:0000313" key="2">
    <source>
        <dbReference type="EMBL" id="KAK3355777.1"/>
    </source>
</evidence>
<dbReference type="RefSeq" id="XP_062687155.1">
    <property type="nucleotide sequence ID" value="XM_062830925.1"/>
</dbReference>
<dbReference type="AlphaFoldDB" id="A0AAE0MY41"/>
<feature type="compositionally biased region" description="Polar residues" evidence="1">
    <location>
        <begin position="39"/>
        <end position="60"/>
    </location>
</feature>
<feature type="region of interest" description="Disordered" evidence="1">
    <location>
        <begin position="1"/>
        <end position="71"/>
    </location>
</feature>
<reference evidence="2" key="1">
    <citation type="journal article" date="2023" name="Mol. Phylogenet. Evol.">
        <title>Genome-scale phylogeny and comparative genomics of the fungal order Sordariales.</title>
        <authorList>
            <person name="Hensen N."/>
            <person name="Bonometti L."/>
            <person name="Westerberg I."/>
            <person name="Brannstrom I.O."/>
            <person name="Guillou S."/>
            <person name="Cros-Aarteil S."/>
            <person name="Calhoun S."/>
            <person name="Haridas S."/>
            <person name="Kuo A."/>
            <person name="Mondo S."/>
            <person name="Pangilinan J."/>
            <person name="Riley R."/>
            <person name="LaButti K."/>
            <person name="Andreopoulos B."/>
            <person name="Lipzen A."/>
            <person name="Chen C."/>
            <person name="Yan M."/>
            <person name="Daum C."/>
            <person name="Ng V."/>
            <person name="Clum A."/>
            <person name="Steindorff A."/>
            <person name="Ohm R.A."/>
            <person name="Martin F."/>
            <person name="Silar P."/>
            <person name="Natvig D.O."/>
            <person name="Lalanne C."/>
            <person name="Gautier V."/>
            <person name="Ament-Velasquez S.L."/>
            <person name="Kruys A."/>
            <person name="Hutchinson M.I."/>
            <person name="Powell A.J."/>
            <person name="Barry K."/>
            <person name="Miller A.N."/>
            <person name="Grigoriev I.V."/>
            <person name="Debuchy R."/>
            <person name="Gladieux P."/>
            <person name="Hiltunen Thoren M."/>
            <person name="Johannesson H."/>
        </authorList>
    </citation>
    <scope>NUCLEOTIDE SEQUENCE</scope>
    <source>
        <strain evidence="2">CBS 560.94</strain>
    </source>
</reference>
<feature type="region of interest" description="Disordered" evidence="1">
    <location>
        <begin position="122"/>
        <end position="145"/>
    </location>
</feature>
<evidence type="ECO:0000256" key="1">
    <source>
        <dbReference type="SAM" id="MobiDB-lite"/>
    </source>
</evidence>
<comment type="caution">
    <text evidence="2">The sequence shown here is derived from an EMBL/GenBank/DDBJ whole genome shotgun (WGS) entry which is preliminary data.</text>
</comment>
<feature type="compositionally biased region" description="Basic and acidic residues" evidence="1">
    <location>
        <begin position="1"/>
        <end position="15"/>
    </location>
</feature>
<feature type="compositionally biased region" description="Basic residues" evidence="1">
    <location>
        <begin position="27"/>
        <end position="37"/>
    </location>
</feature>
<evidence type="ECO:0000313" key="3">
    <source>
        <dbReference type="Proteomes" id="UP001278500"/>
    </source>
</evidence>
<keyword evidence="3" id="KW-1185">Reference proteome</keyword>
<accession>A0AAE0MY41</accession>
<reference evidence="2" key="2">
    <citation type="submission" date="2023-06" db="EMBL/GenBank/DDBJ databases">
        <authorList>
            <consortium name="Lawrence Berkeley National Laboratory"/>
            <person name="Haridas S."/>
            <person name="Hensen N."/>
            <person name="Bonometti L."/>
            <person name="Westerberg I."/>
            <person name="Brannstrom I.O."/>
            <person name="Guillou S."/>
            <person name="Cros-Aarteil S."/>
            <person name="Calhoun S."/>
            <person name="Kuo A."/>
            <person name="Mondo S."/>
            <person name="Pangilinan J."/>
            <person name="Riley R."/>
            <person name="Labutti K."/>
            <person name="Andreopoulos B."/>
            <person name="Lipzen A."/>
            <person name="Chen C."/>
            <person name="Yanf M."/>
            <person name="Daum C."/>
            <person name="Ng V."/>
            <person name="Clum A."/>
            <person name="Steindorff A."/>
            <person name="Ohm R."/>
            <person name="Martin F."/>
            <person name="Silar P."/>
            <person name="Natvig D."/>
            <person name="Lalanne C."/>
            <person name="Gautier V."/>
            <person name="Ament-Velasquez S.L."/>
            <person name="Kruys A."/>
            <person name="Hutchinson M.I."/>
            <person name="Powell A.J."/>
            <person name="Barry K."/>
            <person name="Miller A.N."/>
            <person name="Grigoriev I.V."/>
            <person name="Debuchy R."/>
            <person name="Gladieux P."/>
            <person name="Thoren M.H."/>
            <person name="Johannesson H."/>
        </authorList>
    </citation>
    <scope>NUCLEOTIDE SEQUENCE</scope>
    <source>
        <strain evidence="2">CBS 560.94</strain>
    </source>
</reference>
<organism evidence="2 3">
    <name type="scientific">Neurospora tetraspora</name>
    <dbReference type="NCBI Taxonomy" id="94610"/>
    <lineage>
        <taxon>Eukaryota</taxon>
        <taxon>Fungi</taxon>
        <taxon>Dikarya</taxon>
        <taxon>Ascomycota</taxon>
        <taxon>Pezizomycotina</taxon>
        <taxon>Sordariomycetes</taxon>
        <taxon>Sordariomycetidae</taxon>
        <taxon>Sordariales</taxon>
        <taxon>Sordariaceae</taxon>
        <taxon>Neurospora</taxon>
    </lineage>
</organism>
<dbReference type="EMBL" id="JAUEPP010000001">
    <property type="protein sequence ID" value="KAK3355777.1"/>
    <property type="molecule type" value="Genomic_DNA"/>
</dbReference>
<feature type="compositionally biased region" description="Basic and acidic residues" evidence="1">
    <location>
        <begin position="133"/>
        <end position="145"/>
    </location>
</feature>
<gene>
    <name evidence="2" type="ORF">B0H65DRAFT_585399</name>
</gene>